<dbReference type="Gene3D" id="3.20.20.150">
    <property type="entry name" value="Divalent-metal-dependent TIM barrel enzymes"/>
    <property type="match status" value="1"/>
</dbReference>
<dbReference type="GO" id="GO:0008081">
    <property type="term" value="F:phosphoric diester hydrolase activity"/>
    <property type="evidence" value="ECO:0007669"/>
    <property type="project" value="TreeGrafter"/>
</dbReference>
<dbReference type="SMART" id="SM00518">
    <property type="entry name" value="AP2Ec"/>
    <property type="match status" value="1"/>
</dbReference>
<dbReference type="InterPro" id="IPR018246">
    <property type="entry name" value="AP_endonuc_F2_Zn_BS"/>
</dbReference>
<keyword evidence="7" id="KW-0234">DNA repair</keyword>
<evidence type="ECO:0000256" key="2">
    <source>
        <dbReference type="ARBA" id="ARBA00005340"/>
    </source>
</evidence>
<keyword evidence="4" id="KW-0227">DNA damage</keyword>
<feature type="region of interest" description="Disordered" evidence="8">
    <location>
        <begin position="269"/>
        <end position="294"/>
    </location>
</feature>
<reference evidence="10 11" key="1">
    <citation type="submission" date="2018-05" db="EMBL/GenBank/DDBJ databases">
        <title>Genomic Encyclopedia of Type Strains, Phase IV (KMG-IV): sequencing the most valuable type-strain genomes for metagenomic binning, comparative biology and taxonomic classification.</title>
        <authorList>
            <person name="Goeker M."/>
        </authorList>
    </citation>
    <scope>NUCLEOTIDE SEQUENCE [LARGE SCALE GENOMIC DNA]</scope>
    <source>
        <strain evidence="10 11">DSM 44704</strain>
    </source>
</reference>
<dbReference type="CDD" id="cd00019">
    <property type="entry name" value="AP2Ec"/>
    <property type="match status" value="1"/>
</dbReference>
<dbReference type="SUPFAM" id="SSF51658">
    <property type="entry name" value="Xylose isomerase-like"/>
    <property type="match status" value="1"/>
</dbReference>
<comment type="caution">
    <text evidence="10">The sequence shown here is derived from an EMBL/GenBank/DDBJ whole genome shotgun (WGS) entry which is preliminary data.</text>
</comment>
<keyword evidence="10" id="KW-0255">Endonuclease</keyword>
<keyword evidence="6" id="KW-0862">Zinc</keyword>
<dbReference type="GO" id="GO:0008270">
    <property type="term" value="F:zinc ion binding"/>
    <property type="evidence" value="ECO:0007669"/>
    <property type="project" value="InterPro"/>
</dbReference>
<keyword evidence="5" id="KW-0378">Hydrolase</keyword>
<dbReference type="AlphaFoldDB" id="A0A318KQX1"/>
<dbReference type="InterPro" id="IPR001719">
    <property type="entry name" value="AP_endonuc_2"/>
</dbReference>
<evidence type="ECO:0000256" key="6">
    <source>
        <dbReference type="ARBA" id="ARBA00022833"/>
    </source>
</evidence>
<dbReference type="PROSITE" id="PS00729">
    <property type="entry name" value="AP_NUCLEASE_F2_1"/>
    <property type="match status" value="1"/>
</dbReference>
<protein>
    <submittedName>
        <fullName evidence="10">Endonuclease IV</fullName>
    </submittedName>
</protein>
<evidence type="ECO:0000259" key="9">
    <source>
        <dbReference type="Pfam" id="PF01261"/>
    </source>
</evidence>
<evidence type="ECO:0000256" key="5">
    <source>
        <dbReference type="ARBA" id="ARBA00022801"/>
    </source>
</evidence>
<evidence type="ECO:0000256" key="1">
    <source>
        <dbReference type="ARBA" id="ARBA00001947"/>
    </source>
</evidence>
<dbReference type="Pfam" id="PF01261">
    <property type="entry name" value="AP_endonuc_2"/>
    <property type="match status" value="1"/>
</dbReference>
<evidence type="ECO:0000256" key="4">
    <source>
        <dbReference type="ARBA" id="ARBA00022763"/>
    </source>
</evidence>
<comment type="similarity">
    <text evidence="2">Belongs to the AP endonuclease 2 family.</text>
</comment>
<evidence type="ECO:0000313" key="10">
    <source>
        <dbReference type="EMBL" id="PXX65337.1"/>
    </source>
</evidence>
<dbReference type="EMBL" id="QJKF01000004">
    <property type="protein sequence ID" value="PXX65337.1"/>
    <property type="molecule type" value="Genomic_DNA"/>
</dbReference>
<dbReference type="GO" id="GO:0003677">
    <property type="term" value="F:DNA binding"/>
    <property type="evidence" value="ECO:0007669"/>
    <property type="project" value="InterPro"/>
</dbReference>
<evidence type="ECO:0000256" key="7">
    <source>
        <dbReference type="ARBA" id="ARBA00023204"/>
    </source>
</evidence>
<accession>A0A318KQX1</accession>
<feature type="domain" description="Xylose isomerase-like TIM barrel" evidence="9">
    <location>
        <begin position="10"/>
        <end position="257"/>
    </location>
</feature>
<dbReference type="GO" id="GO:0003906">
    <property type="term" value="F:DNA-(apurinic or apyrimidinic site) endonuclease activity"/>
    <property type="evidence" value="ECO:0007669"/>
    <property type="project" value="TreeGrafter"/>
</dbReference>
<keyword evidence="3" id="KW-0479">Metal-binding</keyword>
<name>A0A318KQX1_9NOCA</name>
<dbReference type="NCBIfam" id="TIGR00587">
    <property type="entry name" value="nfo"/>
    <property type="match status" value="1"/>
</dbReference>
<dbReference type="PANTHER" id="PTHR21445:SF0">
    <property type="entry name" value="APURINIC-APYRIMIDINIC ENDONUCLEASE"/>
    <property type="match status" value="1"/>
</dbReference>
<dbReference type="PANTHER" id="PTHR21445">
    <property type="entry name" value="ENDONUCLEASE IV ENDODEOXYRIBONUCLEASE IV"/>
    <property type="match status" value="1"/>
</dbReference>
<dbReference type="GO" id="GO:0006284">
    <property type="term" value="P:base-excision repair"/>
    <property type="evidence" value="ECO:0007669"/>
    <property type="project" value="TreeGrafter"/>
</dbReference>
<proteinExistence type="inferred from homology"/>
<feature type="compositionally biased region" description="Low complexity" evidence="8">
    <location>
        <begin position="272"/>
        <end position="294"/>
    </location>
</feature>
<dbReference type="InterPro" id="IPR036237">
    <property type="entry name" value="Xyl_isomerase-like_sf"/>
</dbReference>
<evidence type="ECO:0000313" key="11">
    <source>
        <dbReference type="Proteomes" id="UP000247569"/>
    </source>
</evidence>
<sequence length="294" mass="31151">MGGGLVKKGLQEARAIGAEAIQFFAGNPRGWRQPTGDPHDAAEFRAACAESGLPVYVHAPYLLNFGSPDEAVLEKSAQALTVIMRRARLVGAVAVIVHAGSSVRPELREPALARLPRLFAPLLDTAPPGVRLLIEPTCGGGAALAATVDSTVEYFAALDDERIGLCIDTCHLHAAGEDLTGGLHAVVNRLTEAIGPGRLDLVHANDSRDPAGSHRDRHETLGKGLLGEDVFRSLFTIPQLHDIPVLVETATNEVDVPTLKRLRDEVRQGFSAAGSPGARPARTRAPGARPRPVE</sequence>
<dbReference type="PROSITE" id="PS00730">
    <property type="entry name" value="AP_NUCLEASE_F2_2"/>
    <property type="match status" value="1"/>
</dbReference>
<keyword evidence="10" id="KW-0540">Nuclease</keyword>
<keyword evidence="11" id="KW-1185">Reference proteome</keyword>
<dbReference type="PROSITE" id="PS00731">
    <property type="entry name" value="AP_NUCLEASE_F2_3"/>
    <property type="match status" value="1"/>
</dbReference>
<comment type="cofactor">
    <cofactor evidence="1">
        <name>Zn(2+)</name>
        <dbReference type="ChEBI" id="CHEBI:29105"/>
    </cofactor>
</comment>
<gene>
    <name evidence="10" type="ORF">DFR70_104400</name>
</gene>
<dbReference type="InterPro" id="IPR013022">
    <property type="entry name" value="Xyl_isomerase-like_TIM-brl"/>
</dbReference>
<dbReference type="PROSITE" id="PS51432">
    <property type="entry name" value="AP_NUCLEASE_F2_4"/>
    <property type="match status" value="1"/>
</dbReference>
<evidence type="ECO:0000256" key="3">
    <source>
        <dbReference type="ARBA" id="ARBA00022723"/>
    </source>
</evidence>
<evidence type="ECO:0000256" key="8">
    <source>
        <dbReference type="SAM" id="MobiDB-lite"/>
    </source>
</evidence>
<organism evidence="10 11">
    <name type="scientific">Nocardia tenerifensis</name>
    <dbReference type="NCBI Taxonomy" id="228006"/>
    <lineage>
        <taxon>Bacteria</taxon>
        <taxon>Bacillati</taxon>
        <taxon>Actinomycetota</taxon>
        <taxon>Actinomycetes</taxon>
        <taxon>Mycobacteriales</taxon>
        <taxon>Nocardiaceae</taxon>
        <taxon>Nocardia</taxon>
    </lineage>
</organism>
<dbReference type="Proteomes" id="UP000247569">
    <property type="component" value="Unassembled WGS sequence"/>
</dbReference>